<dbReference type="OrthoDB" id="2665608at2"/>
<proteinExistence type="predicted"/>
<evidence type="ECO:0000313" key="2">
    <source>
        <dbReference type="EMBL" id="KAA9005345.1"/>
    </source>
</evidence>
<dbReference type="Proteomes" id="UP000367750">
    <property type="component" value="Unassembled WGS sequence"/>
</dbReference>
<protein>
    <submittedName>
        <fullName evidence="2">Uncharacterized protein</fullName>
    </submittedName>
</protein>
<feature type="region of interest" description="Disordered" evidence="1">
    <location>
        <begin position="44"/>
        <end position="68"/>
    </location>
</feature>
<dbReference type="EMBL" id="VYKK01000008">
    <property type="protein sequence ID" value="KAA9005345.1"/>
    <property type="molecule type" value="Genomic_DNA"/>
</dbReference>
<sequence length="180" mass="20399">MDTTICPWCHTEIVWDEELGPEETCPHCDNELSGYRTVSLSADELGEEEDDDFGEEEETEEDDLWGEEDRSSVVPVFNGLDKYRDAYDLDRYDTALASVLDGQEEVPECPQCHELMVLAGTRTVEAEQFRGIRPAGLGTELLTAPFAMNLHVCPSCFLVQESLTEEFRSRWIRNIGGTRK</sequence>
<feature type="compositionally biased region" description="Acidic residues" evidence="1">
    <location>
        <begin position="44"/>
        <end position="66"/>
    </location>
</feature>
<comment type="caution">
    <text evidence="2">The sequence shown here is derived from an EMBL/GenBank/DDBJ whole genome shotgun (WGS) entry which is preliminary data.</text>
</comment>
<dbReference type="AlphaFoldDB" id="A0A5J5GB61"/>
<gene>
    <name evidence="2" type="ORF">F4V43_07675</name>
</gene>
<name>A0A5J5GB61_9BACL</name>
<dbReference type="RefSeq" id="WP_150457657.1">
    <property type="nucleotide sequence ID" value="NZ_VYKK01000008.1"/>
</dbReference>
<reference evidence="2 3" key="1">
    <citation type="submission" date="2019-09" db="EMBL/GenBank/DDBJ databases">
        <title>Bacillus ochoae sp. nov., Paenibacillus whitsoniae sp. nov., Paenibacillus spiritus sp. nov. Isolated from the Mars Exploration Rover during spacecraft assembly.</title>
        <authorList>
            <person name="Seuylemezian A."/>
            <person name="Vaishampayan P."/>
        </authorList>
    </citation>
    <scope>NUCLEOTIDE SEQUENCE [LARGE SCALE GENOMIC DNA]</scope>
    <source>
        <strain evidence="2 3">MER_111</strain>
    </source>
</reference>
<accession>A0A5J5GB61</accession>
<keyword evidence="3" id="KW-1185">Reference proteome</keyword>
<evidence type="ECO:0000313" key="3">
    <source>
        <dbReference type="Proteomes" id="UP000367750"/>
    </source>
</evidence>
<evidence type="ECO:0000256" key="1">
    <source>
        <dbReference type="SAM" id="MobiDB-lite"/>
    </source>
</evidence>
<organism evidence="2 3">
    <name type="scientific">Paenibacillus spiritus</name>
    <dbReference type="NCBI Taxonomy" id="2496557"/>
    <lineage>
        <taxon>Bacteria</taxon>
        <taxon>Bacillati</taxon>
        <taxon>Bacillota</taxon>
        <taxon>Bacilli</taxon>
        <taxon>Bacillales</taxon>
        <taxon>Paenibacillaceae</taxon>
        <taxon>Paenibacillus</taxon>
    </lineage>
</organism>